<dbReference type="EMBL" id="PDOE01000002">
    <property type="protein sequence ID" value="RKL68124.1"/>
    <property type="molecule type" value="Genomic_DNA"/>
</dbReference>
<sequence>MDPRKNVGNIVKALEKFYNTRTGSMDVKARPVLIIGCEDTFHNPLNIDYEILPFSEICSFKPDINYDIHIDSNTIKLYNLTKQCYLRSHKTSWIHSKNIRLESPICNLYEIDYELFQKILELNNQWNYTRTCTYIEGFGN</sequence>
<evidence type="ECO:0000313" key="1">
    <source>
        <dbReference type="EMBL" id="RKL68124.1"/>
    </source>
</evidence>
<dbReference type="Proteomes" id="UP000281498">
    <property type="component" value="Unassembled WGS sequence"/>
</dbReference>
<dbReference type="AlphaFoldDB" id="A0A3A9K4Z3"/>
<protein>
    <submittedName>
        <fullName evidence="1">Uncharacterized protein</fullName>
    </submittedName>
</protein>
<accession>A0A3A9K4Z3</accession>
<organism evidence="1 2">
    <name type="scientific">Salipaludibacillus neizhouensis</name>
    <dbReference type="NCBI Taxonomy" id="885475"/>
    <lineage>
        <taxon>Bacteria</taxon>
        <taxon>Bacillati</taxon>
        <taxon>Bacillota</taxon>
        <taxon>Bacilli</taxon>
        <taxon>Bacillales</taxon>
        <taxon>Bacillaceae</taxon>
    </lineage>
</organism>
<proteinExistence type="predicted"/>
<reference evidence="1 2" key="1">
    <citation type="submission" date="2017-10" db="EMBL/GenBank/DDBJ databases">
        <title>Bacillus sp. nov., a halophilic bacterium isolated from a Keqin Lake.</title>
        <authorList>
            <person name="Wang H."/>
        </authorList>
    </citation>
    <scope>NUCLEOTIDE SEQUENCE [LARGE SCALE GENOMIC DNA]</scope>
    <source>
        <strain evidence="1 2">KCTC 13187</strain>
    </source>
</reference>
<comment type="caution">
    <text evidence="1">The sequence shown here is derived from an EMBL/GenBank/DDBJ whole genome shotgun (WGS) entry which is preliminary data.</text>
</comment>
<name>A0A3A9K4Z3_9BACI</name>
<gene>
    <name evidence="1" type="ORF">CR203_06450</name>
</gene>
<evidence type="ECO:0000313" key="2">
    <source>
        <dbReference type="Proteomes" id="UP000281498"/>
    </source>
</evidence>
<keyword evidence="2" id="KW-1185">Reference proteome</keyword>